<proteinExistence type="predicted"/>
<accession>H2YFL1</accession>
<name>H2YFL1_CIOSA</name>
<feature type="domain" description="Glycosyl-hydrolase family 116 N-terminal" evidence="2">
    <location>
        <begin position="77"/>
        <end position="388"/>
    </location>
</feature>
<evidence type="ECO:0000313" key="4">
    <source>
        <dbReference type="Proteomes" id="UP000007875"/>
    </source>
</evidence>
<organism evidence="3 4">
    <name type="scientific">Ciona savignyi</name>
    <name type="common">Pacific transparent sea squirt</name>
    <dbReference type="NCBI Taxonomy" id="51511"/>
    <lineage>
        <taxon>Eukaryota</taxon>
        <taxon>Metazoa</taxon>
        <taxon>Chordata</taxon>
        <taxon>Tunicata</taxon>
        <taxon>Ascidiacea</taxon>
        <taxon>Phlebobranchia</taxon>
        <taxon>Cionidae</taxon>
        <taxon>Ciona</taxon>
    </lineage>
</organism>
<evidence type="ECO:0000259" key="2">
    <source>
        <dbReference type="Pfam" id="PF12215"/>
    </source>
</evidence>
<dbReference type="Pfam" id="PF12215">
    <property type="entry name" value="Glyco_hydr_116N"/>
    <property type="match status" value="1"/>
</dbReference>
<dbReference type="Pfam" id="PF04685">
    <property type="entry name" value="DUF608"/>
    <property type="match status" value="2"/>
</dbReference>
<dbReference type="GeneTree" id="ENSGT00390000010998"/>
<dbReference type="InterPro" id="IPR006775">
    <property type="entry name" value="GH116_catalytic"/>
</dbReference>
<evidence type="ECO:0008006" key="5">
    <source>
        <dbReference type="Google" id="ProtNLM"/>
    </source>
</evidence>
<dbReference type="Ensembl" id="ENSCSAVT00000004171.1">
    <property type="protein sequence ID" value="ENSCSAVP00000004109.1"/>
    <property type="gene ID" value="ENSCSAVG00000002420.1"/>
</dbReference>
<dbReference type="Proteomes" id="UP000007875">
    <property type="component" value="Unassembled WGS sequence"/>
</dbReference>
<dbReference type="PANTHER" id="PTHR12654">
    <property type="entry name" value="BILE ACID BETA-GLUCOSIDASE-RELATED"/>
    <property type="match status" value="1"/>
</dbReference>
<dbReference type="GO" id="GO:0007417">
    <property type="term" value="P:central nervous system development"/>
    <property type="evidence" value="ECO:0007669"/>
    <property type="project" value="TreeGrafter"/>
</dbReference>
<dbReference type="InterPro" id="IPR052566">
    <property type="entry name" value="Non-lysos_glucosylceramidase"/>
</dbReference>
<reference evidence="3" key="2">
    <citation type="submission" date="2025-08" db="UniProtKB">
        <authorList>
            <consortium name="Ensembl"/>
        </authorList>
    </citation>
    <scope>IDENTIFICATION</scope>
</reference>
<reference evidence="4" key="1">
    <citation type="submission" date="2003-08" db="EMBL/GenBank/DDBJ databases">
        <authorList>
            <person name="Birren B."/>
            <person name="Nusbaum C."/>
            <person name="Abebe A."/>
            <person name="Abouelleil A."/>
            <person name="Adekoya E."/>
            <person name="Ait-zahra M."/>
            <person name="Allen N."/>
            <person name="Allen T."/>
            <person name="An P."/>
            <person name="Anderson M."/>
            <person name="Anderson S."/>
            <person name="Arachchi H."/>
            <person name="Armbruster J."/>
            <person name="Bachantsang P."/>
            <person name="Baldwin J."/>
            <person name="Barry A."/>
            <person name="Bayul T."/>
            <person name="Blitshsteyn B."/>
            <person name="Bloom T."/>
            <person name="Blye J."/>
            <person name="Boguslavskiy L."/>
            <person name="Borowsky M."/>
            <person name="Boukhgalter B."/>
            <person name="Brunache A."/>
            <person name="Butler J."/>
            <person name="Calixte N."/>
            <person name="Calvo S."/>
            <person name="Camarata J."/>
            <person name="Campo K."/>
            <person name="Chang J."/>
            <person name="Cheshatsang Y."/>
            <person name="Citroen M."/>
            <person name="Collymore A."/>
            <person name="Considine T."/>
            <person name="Cook A."/>
            <person name="Cooke P."/>
            <person name="Corum B."/>
            <person name="Cuomo C."/>
            <person name="David R."/>
            <person name="Dawoe T."/>
            <person name="Degray S."/>
            <person name="Dodge S."/>
            <person name="Dooley K."/>
            <person name="Dorje P."/>
            <person name="Dorjee K."/>
            <person name="Dorris L."/>
            <person name="Duffey N."/>
            <person name="Dupes A."/>
            <person name="Elkins T."/>
            <person name="Engels R."/>
            <person name="Erickson J."/>
            <person name="Farina A."/>
            <person name="Faro S."/>
            <person name="Ferreira P."/>
            <person name="Fischer H."/>
            <person name="Fitzgerald M."/>
            <person name="Foley K."/>
            <person name="Gage D."/>
            <person name="Galagan J."/>
            <person name="Gearin G."/>
            <person name="Gnerre S."/>
            <person name="Gnirke A."/>
            <person name="Goyette A."/>
            <person name="Graham J."/>
            <person name="Grandbois E."/>
            <person name="Gyaltsen K."/>
            <person name="Hafez N."/>
            <person name="Hagopian D."/>
            <person name="Hagos B."/>
            <person name="Hall J."/>
            <person name="Hatcher B."/>
            <person name="Heller A."/>
            <person name="Higgins H."/>
            <person name="Honan T."/>
            <person name="Horn A."/>
            <person name="Houde N."/>
            <person name="Hughes L."/>
            <person name="Hulme W."/>
            <person name="Husby E."/>
            <person name="Iliev I."/>
            <person name="Jaffe D."/>
            <person name="Jones C."/>
            <person name="Kamal M."/>
            <person name="Kamat A."/>
            <person name="Kamvysselis M."/>
            <person name="Karlsson E."/>
            <person name="Kells C."/>
            <person name="Kieu A."/>
            <person name="Kisner P."/>
            <person name="Kodira C."/>
            <person name="Kulbokas E."/>
            <person name="Labutti K."/>
            <person name="Lama D."/>
            <person name="Landers T."/>
            <person name="Leger J."/>
            <person name="Levine S."/>
            <person name="Lewis D."/>
            <person name="Lewis T."/>
            <person name="Lindblad-toh K."/>
            <person name="Liu X."/>
            <person name="Lokyitsang T."/>
            <person name="Lokyitsang Y."/>
            <person name="Lucien O."/>
            <person name="Lui A."/>
            <person name="Ma L.J."/>
            <person name="Mabbitt R."/>
            <person name="Macdonald J."/>
            <person name="Maclean C."/>
            <person name="Major J."/>
            <person name="Manning J."/>
            <person name="Marabella R."/>
            <person name="Maru K."/>
            <person name="Matthews C."/>
            <person name="Mauceli E."/>
            <person name="Mccarthy M."/>
            <person name="Mcdonough S."/>
            <person name="Mcghee T."/>
            <person name="Meldrim J."/>
            <person name="Meneus L."/>
            <person name="Mesirov J."/>
            <person name="Mihalev A."/>
            <person name="Mihova T."/>
            <person name="Mikkelsen T."/>
            <person name="Mlenga V."/>
            <person name="Moru K."/>
            <person name="Mozes J."/>
            <person name="Mulrain L."/>
            <person name="Munson G."/>
            <person name="Naylor J."/>
            <person name="Newes C."/>
            <person name="Nguyen C."/>
            <person name="Nguyen N."/>
            <person name="Nguyen T."/>
            <person name="Nicol R."/>
            <person name="Nielsen C."/>
            <person name="Nizzari M."/>
            <person name="Norbu C."/>
            <person name="Norbu N."/>
            <person name="O'donnell P."/>
            <person name="Okoawo O."/>
            <person name="O'leary S."/>
            <person name="Omotosho B."/>
            <person name="O'neill K."/>
            <person name="Osman S."/>
            <person name="Parker S."/>
            <person name="Perrin D."/>
            <person name="Phunkhang P."/>
            <person name="Piqani B."/>
            <person name="Purcell S."/>
            <person name="Rachupka T."/>
            <person name="Ramasamy U."/>
            <person name="Rameau R."/>
            <person name="Ray V."/>
            <person name="Raymond C."/>
            <person name="Retta R."/>
            <person name="Richardson S."/>
            <person name="Rise C."/>
            <person name="Rodriguez J."/>
            <person name="Rogers J."/>
            <person name="Rogov P."/>
            <person name="Rutman M."/>
            <person name="Schupbach R."/>
            <person name="Seaman C."/>
            <person name="Settipalli S."/>
            <person name="Sharpe T."/>
            <person name="Sheridan J."/>
            <person name="Sherpa N."/>
            <person name="Shi J."/>
            <person name="Smirnov S."/>
            <person name="Smith C."/>
            <person name="Sougnez C."/>
            <person name="Spencer B."/>
            <person name="Stalker J."/>
            <person name="Stange-thomann N."/>
            <person name="Stavropoulos S."/>
            <person name="Stetson K."/>
            <person name="Stone C."/>
            <person name="Stone S."/>
            <person name="Stubbs M."/>
            <person name="Talamas J."/>
            <person name="Tchuinga P."/>
            <person name="Tenzing P."/>
            <person name="Tesfaye S."/>
            <person name="Theodore J."/>
            <person name="Thoulutsang Y."/>
            <person name="Topham K."/>
            <person name="Towey S."/>
            <person name="Tsamla T."/>
            <person name="Tsomo N."/>
            <person name="Vallee D."/>
            <person name="Vassiliev H."/>
            <person name="Venkataraman V."/>
            <person name="Vinson J."/>
            <person name="Vo A."/>
            <person name="Wade C."/>
            <person name="Wang S."/>
            <person name="Wangchuk T."/>
            <person name="Wangdi T."/>
            <person name="Whittaker C."/>
            <person name="Wilkinson J."/>
            <person name="Wu Y."/>
            <person name="Wyman D."/>
            <person name="Yadav S."/>
            <person name="Yang S."/>
            <person name="Yang X."/>
            <person name="Yeager S."/>
            <person name="Yee E."/>
            <person name="Young G."/>
            <person name="Zainoun J."/>
            <person name="Zembeck L."/>
            <person name="Zimmer A."/>
            <person name="Zody M."/>
            <person name="Lander E."/>
        </authorList>
    </citation>
    <scope>NUCLEOTIDE SEQUENCE [LARGE SCALE GENOMIC DNA]</scope>
</reference>
<sequence>MAGNSMGHKVPNHGWRIALSHKYKTKLTTWSLPPLTQVPSVLGLAFRYLKYYKDLRSKNKRPCMDFFNQHALKTIYGVPLGGIGGGTINRGWQGDFCKWQLKPGIYTFGSPLADQFIVSIRRHNTTIYQQVLSTKAPTGEPLRSWNWKYCGSYAYYHGLYPRAWTVYDLQGPKVVLTCRQISPVFPHEYKDTSLPTAVFSWDVENNGNEEVEVTIVMSMENGIGKNHFLRDKTISGLWNEPFTNAEGDNKVSGITMHNTMYKDMPFTLTVGATAKENVTVTHCSSFNPMKEGSEVWAPLLFNGRLKSKPGKSAPSSAGEHTACAVAASCIVKPKSMGETLDFSLVWDMPQIHFGDAGKHYRRRYSRWFNGSNAGASIASYALHTYPEWEKKIDDWQNPILDNQQLPDWYKSALFNELYYITDGGTVWLEVDGKSETANGNSNGVVPDSEIQNSDFLKEYGKFAYLEGQEYKLVWVHVLVLWCGYVCWYIGVGTAVGILVWVSASILHSNPTQRKYLMDGMIAPAKTPNVVPHDVGCPGKGYRDFLVKRGFFFKLDAHVYCLGSRVLVSVGTVCRIVMQESMRHDEDNDGLIENSGAADQTFDGWCANTSTTTAILMMLTVVNYIINKTNLCSVHITGVKPPNPQVLPDDRVKSALHKVFSLNVEKYHGGSHGAVNGMRPHGVVDNSSVQSNEVWTGVTYALAATMIHKGMLKEGFRTASGIYRSCWQRYGMAFQTPEAVRRNHTFRSLAYMRPLSIWGMQHALE</sequence>
<evidence type="ECO:0000259" key="1">
    <source>
        <dbReference type="Pfam" id="PF04685"/>
    </source>
</evidence>
<dbReference type="AlphaFoldDB" id="H2YFL1"/>
<reference evidence="3" key="3">
    <citation type="submission" date="2025-09" db="UniProtKB">
        <authorList>
            <consortium name="Ensembl"/>
        </authorList>
    </citation>
    <scope>IDENTIFICATION</scope>
</reference>
<dbReference type="PANTHER" id="PTHR12654:SF0">
    <property type="entry name" value="NON-LYSOSOMAL GLUCOSYLCERAMIDASE"/>
    <property type="match status" value="1"/>
</dbReference>
<dbReference type="GO" id="GO:0008422">
    <property type="term" value="F:beta-glucosidase activity"/>
    <property type="evidence" value="ECO:0007669"/>
    <property type="project" value="TreeGrafter"/>
</dbReference>
<keyword evidence="4" id="KW-1185">Reference proteome</keyword>
<feature type="domain" description="Glycosyl-hydrolase family 116 catalytic region" evidence="1">
    <location>
        <begin position="644"/>
        <end position="759"/>
    </location>
</feature>
<protein>
    <recommendedName>
        <fullName evidence="5">Glucosylceramidase</fullName>
    </recommendedName>
</protein>
<evidence type="ECO:0000313" key="3">
    <source>
        <dbReference type="Ensembl" id="ENSCSAVP00000004109.1"/>
    </source>
</evidence>
<feature type="domain" description="Glycosyl-hydrolase family 116 catalytic region" evidence="1">
    <location>
        <begin position="541"/>
        <end position="607"/>
    </location>
</feature>
<dbReference type="InterPro" id="IPR024462">
    <property type="entry name" value="GH116_N"/>
</dbReference>